<evidence type="ECO:0000256" key="1">
    <source>
        <dbReference type="ARBA" id="ARBA00004141"/>
    </source>
</evidence>
<evidence type="ECO:0000313" key="9">
    <source>
        <dbReference type="EMBL" id="OAX83240.1"/>
    </source>
</evidence>
<evidence type="ECO:0000256" key="5">
    <source>
        <dbReference type="ARBA" id="ARBA00023136"/>
    </source>
</evidence>
<evidence type="ECO:0000259" key="8">
    <source>
        <dbReference type="Pfam" id="PF01490"/>
    </source>
</evidence>
<feature type="domain" description="Amino acid transporter transmembrane" evidence="8">
    <location>
        <begin position="152"/>
        <end position="275"/>
    </location>
</feature>
<keyword evidence="10" id="KW-1185">Reference proteome</keyword>
<protein>
    <recommendedName>
        <fullName evidence="8">Amino acid transporter transmembrane domain-containing protein</fullName>
    </recommendedName>
</protein>
<evidence type="ECO:0000313" key="10">
    <source>
        <dbReference type="Proteomes" id="UP000091918"/>
    </source>
</evidence>
<feature type="transmembrane region" description="Helical" evidence="7">
    <location>
        <begin position="45"/>
        <end position="64"/>
    </location>
</feature>
<accession>A0A1B7P2I4</accession>
<dbReference type="InterPro" id="IPR013057">
    <property type="entry name" value="AA_transpt_TM"/>
</dbReference>
<dbReference type="PANTHER" id="PTHR45649:SF7">
    <property type="entry name" value="CHOLINE TRANSPORT PROTEIN"/>
    <property type="match status" value="1"/>
</dbReference>
<keyword evidence="2" id="KW-0813">Transport</keyword>
<dbReference type="GO" id="GO:0016020">
    <property type="term" value="C:membrane"/>
    <property type="evidence" value="ECO:0007669"/>
    <property type="project" value="UniProtKB-SubCell"/>
</dbReference>
<feature type="compositionally biased region" description="Basic and acidic residues" evidence="6">
    <location>
        <begin position="1"/>
        <end position="10"/>
    </location>
</feature>
<proteinExistence type="predicted"/>
<dbReference type="OrthoDB" id="3257095at2759"/>
<feature type="region of interest" description="Disordered" evidence="6">
    <location>
        <begin position="402"/>
        <end position="432"/>
    </location>
</feature>
<keyword evidence="3 7" id="KW-0812">Transmembrane</keyword>
<dbReference type="GO" id="GO:0022857">
    <property type="term" value="F:transmembrane transporter activity"/>
    <property type="evidence" value="ECO:0007669"/>
    <property type="project" value="UniProtKB-ARBA"/>
</dbReference>
<feature type="transmembrane region" description="Helical" evidence="7">
    <location>
        <begin position="219"/>
        <end position="240"/>
    </location>
</feature>
<dbReference type="AlphaFoldDB" id="A0A1B7P2I4"/>
<gene>
    <name evidence="9" type="ORF">ACJ72_02400</name>
</gene>
<dbReference type="STRING" id="1658172.A0A1B7P2I4"/>
<evidence type="ECO:0000256" key="2">
    <source>
        <dbReference type="ARBA" id="ARBA00022448"/>
    </source>
</evidence>
<name>A0A1B7P2I4_9EURO</name>
<feature type="transmembrane region" description="Helical" evidence="7">
    <location>
        <begin position="147"/>
        <end position="165"/>
    </location>
</feature>
<evidence type="ECO:0000256" key="4">
    <source>
        <dbReference type="ARBA" id="ARBA00022989"/>
    </source>
</evidence>
<keyword evidence="5 7" id="KW-0472">Membrane</keyword>
<dbReference type="EMBL" id="LGUA01000199">
    <property type="protein sequence ID" value="OAX83240.1"/>
    <property type="molecule type" value="Genomic_DNA"/>
</dbReference>
<evidence type="ECO:0000256" key="3">
    <source>
        <dbReference type="ARBA" id="ARBA00022692"/>
    </source>
</evidence>
<feature type="transmembrane region" description="Helical" evidence="7">
    <location>
        <begin position="84"/>
        <end position="102"/>
    </location>
</feature>
<feature type="compositionally biased region" description="Basic and acidic residues" evidence="6">
    <location>
        <begin position="413"/>
        <end position="427"/>
    </location>
</feature>
<organism evidence="9 10">
    <name type="scientific">Emergomyces africanus</name>
    <dbReference type="NCBI Taxonomy" id="1955775"/>
    <lineage>
        <taxon>Eukaryota</taxon>
        <taxon>Fungi</taxon>
        <taxon>Dikarya</taxon>
        <taxon>Ascomycota</taxon>
        <taxon>Pezizomycotina</taxon>
        <taxon>Eurotiomycetes</taxon>
        <taxon>Eurotiomycetidae</taxon>
        <taxon>Onygenales</taxon>
        <taxon>Ajellomycetaceae</taxon>
        <taxon>Emergomyces</taxon>
    </lineage>
</organism>
<evidence type="ECO:0000256" key="7">
    <source>
        <dbReference type="SAM" id="Phobius"/>
    </source>
</evidence>
<dbReference type="PANTHER" id="PTHR45649">
    <property type="entry name" value="AMINO-ACID PERMEASE BAT1"/>
    <property type="match status" value="1"/>
</dbReference>
<feature type="transmembrane region" description="Helical" evidence="7">
    <location>
        <begin position="252"/>
        <end position="275"/>
    </location>
</feature>
<comment type="caution">
    <text evidence="9">The sequence shown here is derived from an EMBL/GenBank/DDBJ whole genome shotgun (WGS) entry which is preliminary data.</text>
</comment>
<keyword evidence="4 7" id="KW-1133">Transmembrane helix</keyword>
<feature type="transmembrane region" description="Helical" evidence="7">
    <location>
        <begin position="123"/>
        <end position="141"/>
    </location>
</feature>
<sequence length="724" mass="80325">MATLDIEKIESVPSPVSDPGEKSSLDEDALKLAAMGYSQDMKRKFSLLSLLGVGFSLTNSWFGMSASLITGISSGGPLLVMYGIPWIAFISSCVAITLSELTSSMPNAGGQYFWANELASPKYANFASYLTGWFAWTGSIFTSASVALGLASAGIVIAGVINGHVASKYLYVRLFRGTNRMSQRSWTSVGTWVGMTIVLWVIAWIIAEAIPVFNNLLSLITALFASWFTFGLNGWFWLYLNKGRYFSSPRKIFLTFVNIFCVGAGALICGLGLYVSGRAINEQSGASSSFSCSKAAQAAKQLSNVQPKELNVNTRRATSRAASGEPSNTPIPGGFDHRFQTLPPNEPEPQSPPETARKDPSSMAEPIGISEAVLQDIEGAARYRALQIATLYKKLVQQGIPLEGADSMPPPNEPERQSPPETARKDPPSMAEPIDISEAVPQDIEDDAMYKALQITTLYKKLVQQGIPLEVAGSMAATEAKVYLTMPSLQQPPGDSNDRVKEFREQHGFVSLRIDIKLAGRANYQSWRREVEVKAALFQASHILLNYENGPPEDADIDDSLIWQYKEIKLWKVIWNSLEIDVKEKMQAKLRDGDSGTGFMRKVAVLWRLLEDHYQIHDADLQTRLIDKICKLSIDDYGGDIIIYARAWQNTVADLRYNGIQPPDFFLRQRFILSLGKYASSHVQRFLLKLREDKPKTYVPEFSVDDLISELIRQKIMFQPDAKK</sequence>
<feature type="region of interest" description="Disordered" evidence="6">
    <location>
        <begin position="1"/>
        <end position="24"/>
    </location>
</feature>
<feature type="transmembrane region" description="Helical" evidence="7">
    <location>
        <begin position="186"/>
        <end position="207"/>
    </location>
</feature>
<dbReference type="Gene3D" id="1.20.1740.10">
    <property type="entry name" value="Amino acid/polyamine transporter I"/>
    <property type="match status" value="1"/>
</dbReference>
<dbReference type="Proteomes" id="UP000091918">
    <property type="component" value="Unassembled WGS sequence"/>
</dbReference>
<reference evidence="9 10" key="1">
    <citation type="submission" date="2015-07" db="EMBL/GenBank/DDBJ databases">
        <title>Emmonsia species relationships and genome sequence.</title>
        <authorList>
            <person name="Cuomo C.A."/>
            <person name="Schwartz I.S."/>
            <person name="Kenyon C."/>
            <person name="de Hoog G.S."/>
            <person name="Govender N.P."/>
            <person name="Botha A."/>
            <person name="Moreno L."/>
            <person name="de Vries M."/>
            <person name="Munoz J.F."/>
            <person name="Stielow J.B."/>
        </authorList>
    </citation>
    <scope>NUCLEOTIDE SEQUENCE [LARGE SCALE GENOMIC DNA]</scope>
    <source>
        <strain evidence="9 10">CBS 136260</strain>
    </source>
</reference>
<evidence type="ECO:0000256" key="6">
    <source>
        <dbReference type="SAM" id="MobiDB-lite"/>
    </source>
</evidence>
<feature type="region of interest" description="Disordered" evidence="6">
    <location>
        <begin position="309"/>
        <end position="363"/>
    </location>
</feature>
<comment type="subcellular location">
    <subcellularLocation>
        <location evidence="1">Membrane</location>
        <topology evidence="1">Multi-pass membrane protein</topology>
    </subcellularLocation>
</comment>
<dbReference type="Pfam" id="PF01490">
    <property type="entry name" value="Aa_trans"/>
    <property type="match status" value="1"/>
</dbReference>